<evidence type="ECO:0000256" key="6">
    <source>
        <dbReference type="ARBA" id="ARBA00049244"/>
    </source>
</evidence>
<dbReference type="Pfam" id="PF14579">
    <property type="entry name" value="HHH_6"/>
    <property type="match status" value="1"/>
</dbReference>
<keyword evidence="10" id="KW-1185">Reference proteome</keyword>
<reference evidence="8 10" key="1">
    <citation type="submission" date="2014-06" db="EMBL/GenBank/DDBJ databases">
        <title>The Whole Genome Sequence of Mycoplasma hyosynoviae strain ATCC 27095.</title>
        <authorList>
            <person name="Calcutt M.J."/>
            <person name="Foecking M.F."/>
        </authorList>
    </citation>
    <scope>NUCLEOTIDE SEQUENCE [LARGE SCALE GENOMIC DNA]</scope>
    <source>
        <strain evidence="8 10">M60</strain>
    </source>
</reference>
<dbReference type="Gene3D" id="3.20.20.140">
    <property type="entry name" value="Metal-dependent hydrolases"/>
    <property type="match status" value="1"/>
</dbReference>
<accession>A0A4P1QG34</accession>
<dbReference type="Pfam" id="PF17657">
    <property type="entry name" value="DNA_pol3_finger"/>
    <property type="match status" value="1"/>
</dbReference>
<dbReference type="Pfam" id="PF02811">
    <property type="entry name" value="PHP"/>
    <property type="match status" value="1"/>
</dbReference>
<evidence type="ECO:0000259" key="7">
    <source>
        <dbReference type="SMART" id="SM00481"/>
    </source>
</evidence>
<dbReference type="InterPro" id="IPR004805">
    <property type="entry name" value="DnaE2/DnaE/PolC"/>
</dbReference>
<name>A0A4P1QG34_9BACT</name>
<dbReference type="PANTHER" id="PTHR32294">
    <property type="entry name" value="DNA POLYMERASE III SUBUNIT ALPHA"/>
    <property type="match status" value="1"/>
</dbReference>
<evidence type="ECO:0000256" key="5">
    <source>
        <dbReference type="ARBA" id="ARBA00022932"/>
    </source>
</evidence>
<gene>
    <name evidence="9" type="primary">dnaE</name>
    <name evidence="8" type="ORF">MHSN_01335</name>
    <name evidence="9" type="ORF">QJ129_02995</name>
</gene>
<feature type="domain" description="Polymerase/histidinol phosphatase N-terminal" evidence="7">
    <location>
        <begin position="4"/>
        <end position="71"/>
    </location>
</feature>
<evidence type="ECO:0000256" key="3">
    <source>
        <dbReference type="ARBA" id="ARBA00022695"/>
    </source>
</evidence>
<sequence>MKLINGHLNTIFSFMESAIQPDEFLKLLKNSENKYFAVTEHNNFFSYAFFLKKAKELSLKPIFGIDLDLEYEDASYRFILYPKNKNGLIELFLLSKRKLSGEIILLDEVLQMGGVYIIDHPLYGLYSIQKQEIIHNDYYFSFSYENIASNEEFIFKKLNKCLLINHNIILDTWDNSIINVLKNIENKQVQETKNFYEILQLDIDCQNNLEKQLISLTNAFLEKCYIEGIENIPDQFEIPHFENGENLDSINYLKTILIKGIKNKFNKETWTTEYQKRLSYEIEIVEKLKFADYFLIVQDFVNFAKQNQIGIGPGRGSAAGSLICYLLNITEIDPLKYGLIFERFLNPNRKNMPDIDIDIQDNRRSEVIEYIINKYGEDKVATIVTFSTLGKKSAIRDVLRSHNILPLDINEISKSIASDSEKTLLEEFEHNETLKNKLIQLNRNDHNFASEIIEEANKIDGFYRQTGTHAAGIVIGNKNLNEIIPTYIVEKKYNQSQISMEYLEDFGLLKIDLLGLKTLATIREIVEKINITHPDFSLDKINYNDKKTFELLSQGNTLGVFQLESYGMIKAIKKIQVNSFNDIVATISLFRPGPMDNISEYASRKSGKKEIVKVNDTYDEILKSTYGIIIYQEQIMQIFQLVANKSFAEADQIRRIISKKQHTEVAKLKDDFIECATKNNYSKKIATQIYENIEKFADYGFNKSHAVSYATVAYQMAYLKANYPLEFYASIISSAHGAHETISKYVAEASNMGIKVNSPEINISDENVVIYNNQIYLPLTQIKGLGPETIKAITKNRAEIGPYKNFEHFVFSIFTINGVGASTIELLIKASALRNFGHNQETLLYELYQGNPDVRSDLLIKVQSFKNEMQRYFDQKLWKGYEPAEIKKIDVKKESENETNLLGGIYNFHLTKKYEVEGQRLIDLHFNNEYIIYFFCNRAVQRNGNYGIYYWIDIQDSSQKINFNVYNNKSDLRPMQGKIIKAKLIKKINGYILRDWKIIEDNE</sequence>
<evidence type="ECO:0000256" key="1">
    <source>
        <dbReference type="ARBA" id="ARBA00012417"/>
    </source>
</evidence>
<dbReference type="GO" id="GO:0006260">
    <property type="term" value="P:DNA replication"/>
    <property type="evidence" value="ECO:0007669"/>
    <property type="project" value="UniProtKB-KW"/>
</dbReference>
<comment type="catalytic activity">
    <reaction evidence="6">
        <text>DNA(n) + a 2'-deoxyribonucleoside 5'-triphosphate = DNA(n+1) + diphosphate</text>
        <dbReference type="Rhea" id="RHEA:22508"/>
        <dbReference type="Rhea" id="RHEA-COMP:17339"/>
        <dbReference type="Rhea" id="RHEA-COMP:17340"/>
        <dbReference type="ChEBI" id="CHEBI:33019"/>
        <dbReference type="ChEBI" id="CHEBI:61560"/>
        <dbReference type="ChEBI" id="CHEBI:173112"/>
        <dbReference type="EC" id="2.7.7.7"/>
    </reaction>
</comment>
<dbReference type="EC" id="2.7.7.7" evidence="1"/>
<dbReference type="InterPro" id="IPR040982">
    <property type="entry name" value="DNA_pol3_finger"/>
</dbReference>
<keyword evidence="4" id="KW-0235">DNA replication</keyword>
<evidence type="ECO:0000313" key="10">
    <source>
        <dbReference type="Proteomes" id="UP000264882"/>
    </source>
</evidence>
<dbReference type="InterPro" id="IPR041931">
    <property type="entry name" value="DNA_pol3_alpha_thumb_dom"/>
</dbReference>
<dbReference type="Proteomes" id="UP000264882">
    <property type="component" value="Chromosome"/>
</dbReference>
<organism evidence="8 10">
    <name type="scientific">Metamycoplasma hyosynoviae</name>
    <dbReference type="NCBI Taxonomy" id="29559"/>
    <lineage>
        <taxon>Bacteria</taxon>
        <taxon>Bacillati</taxon>
        <taxon>Mycoplasmatota</taxon>
        <taxon>Mycoplasmoidales</taxon>
        <taxon>Metamycoplasmataceae</taxon>
        <taxon>Metamycoplasma</taxon>
    </lineage>
</organism>
<dbReference type="Pfam" id="PF07733">
    <property type="entry name" value="DNA_pol3_alpha"/>
    <property type="match status" value="1"/>
</dbReference>
<dbReference type="InterPro" id="IPR004013">
    <property type="entry name" value="PHP_dom"/>
</dbReference>
<dbReference type="InterPro" id="IPR011708">
    <property type="entry name" value="DNA_pol3_alpha_NTPase_dom"/>
</dbReference>
<dbReference type="Gene3D" id="1.10.150.870">
    <property type="match status" value="1"/>
</dbReference>
<dbReference type="Proteomes" id="UP001233782">
    <property type="component" value="Unassembled WGS sequence"/>
</dbReference>
<dbReference type="Gene3D" id="1.10.10.1600">
    <property type="entry name" value="Bacterial DNA polymerase III alpha subunit, thumb domain"/>
    <property type="match status" value="1"/>
</dbReference>
<dbReference type="GO" id="GO:0003887">
    <property type="term" value="F:DNA-directed DNA polymerase activity"/>
    <property type="evidence" value="ECO:0007669"/>
    <property type="project" value="UniProtKB-KW"/>
</dbReference>
<dbReference type="EMBL" id="JASBCP010000006">
    <property type="protein sequence ID" value="MDI3048217.1"/>
    <property type="molecule type" value="Genomic_DNA"/>
</dbReference>
<evidence type="ECO:0000313" key="9">
    <source>
        <dbReference type="EMBL" id="MDI3048217.1"/>
    </source>
</evidence>
<dbReference type="SUPFAM" id="SSF89550">
    <property type="entry name" value="PHP domain-like"/>
    <property type="match status" value="1"/>
</dbReference>
<dbReference type="SMART" id="SM00481">
    <property type="entry name" value="POLIIIAc"/>
    <property type="match status" value="1"/>
</dbReference>
<evidence type="ECO:0000313" key="8">
    <source>
        <dbReference type="EMBL" id="ASI53844.1"/>
    </source>
</evidence>
<keyword evidence="3 9" id="KW-0548">Nucleotidyltransferase</keyword>
<protein>
    <recommendedName>
        <fullName evidence="1">DNA-directed DNA polymerase</fullName>
        <ecNumber evidence="1">2.7.7.7</ecNumber>
    </recommendedName>
</protein>
<evidence type="ECO:0000256" key="4">
    <source>
        <dbReference type="ARBA" id="ARBA00022705"/>
    </source>
</evidence>
<evidence type="ECO:0000256" key="2">
    <source>
        <dbReference type="ARBA" id="ARBA00022679"/>
    </source>
</evidence>
<dbReference type="NCBIfam" id="TIGR00594">
    <property type="entry name" value="polc"/>
    <property type="match status" value="1"/>
</dbReference>
<dbReference type="KEGG" id="mhyv:MHSN_01335"/>
<dbReference type="EMBL" id="CP008748">
    <property type="protein sequence ID" value="ASI53844.1"/>
    <property type="molecule type" value="Genomic_DNA"/>
</dbReference>
<dbReference type="PANTHER" id="PTHR32294:SF0">
    <property type="entry name" value="DNA POLYMERASE III SUBUNIT ALPHA"/>
    <property type="match status" value="1"/>
</dbReference>
<dbReference type="GO" id="GO:0008408">
    <property type="term" value="F:3'-5' exonuclease activity"/>
    <property type="evidence" value="ECO:0007669"/>
    <property type="project" value="InterPro"/>
</dbReference>
<reference evidence="9" key="2">
    <citation type="submission" date="2023-04" db="EMBL/GenBank/DDBJ databases">
        <title>Genomes of recent Mycoplasma hyosynoviae isolates 2023.</title>
        <authorList>
            <person name="Spergser J."/>
        </authorList>
    </citation>
    <scope>NUCLEOTIDE SEQUENCE</scope>
    <source>
        <strain evidence="9">SN1J23N</strain>
    </source>
</reference>
<dbReference type="InterPro" id="IPR003141">
    <property type="entry name" value="Pol/His_phosphatase_N"/>
</dbReference>
<keyword evidence="5" id="KW-0239">DNA-directed DNA polymerase</keyword>
<dbReference type="InterPro" id="IPR016195">
    <property type="entry name" value="Pol/histidinol_Pase-like"/>
</dbReference>
<proteinExistence type="predicted"/>
<dbReference type="AlphaFoldDB" id="A0A4P1QG34"/>
<dbReference type="RefSeq" id="WP_119863776.1">
    <property type="nucleotide sequence ID" value="NZ_CP008748.1"/>
</dbReference>
<keyword evidence="2 9" id="KW-0808">Transferase</keyword>
<dbReference type="InterPro" id="IPR029460">
    <property type="entry name" value="DNAPol_HHH"/>
</dbReference>